<comment type="caution">
    <text evidence="3">The sequence shown here is derived from an EMBL/GenBank/DDBJ whole genome shotgun (WGS) entry which is preliminary data.</text>
</comment>
<evidence type="ECO:0000313" key="4">
    <source>
        <dbReference type="Proteomes" id="UP001168821"/>
    </source>
</evidence>
<protein>
    <submittedName>
        <fullName evidence="3">Uncharacterized protein</fullName>
    </submittedName>
</protein>
<evidence type="ECO:0000313" key="3">
    <source>
        <dbReference type="EMBL" id="KAJ3643134.1"/>
    </source>
</evidence>
<name>A0AA38M4Z6_9CUCU</name>
<reference evidence="3" key="1">
    <citation type="journal article" date="2023" name="G3 (Bethesda)">
        <title>Whole genome assemblies of Zophobas morio and Tenebrio molitor.</title>
        <authorList>
            <person name="Kaur S."/>
            <person name="Stinson S.A."/>
            <person name="diCenzo G.C."/>
        </authorList>
    </citation>
    <scope>NUCLEOTIDE SEQUENCE</scope>
    <source>
        <strain evidence="3">QUZm001</strain>
    </source>
</reference>
<evidence type="ECO:0000256" key="2">
    <source>
        <dbReference type="SAM" id="Phobius"/>
    </source>
</evidence>
<keyword evidence="2" id="KW-0812">Transmembrane</keyword>
<proteinExistence type="predicted"/>
<evidence type="ECO:0000256" key="1">
    <source>
        <dbReference type="SAM" id="MobiDB-lite"/>
    </source>
</evidence>
<feature type="transmembrane region" description="Helical" evidence="2">
    <location>
        <begin position="57"/>
        <end position="75"/>
    </location>
</feature>
<keyword evidence="4" id="KW-1185">Reference proteome</keyword>
<dbReference type="AlphaFoldDB" id="A0AA38M4Z6"/>
<keyword evidence="2" id="KW-1133">Transmembrane helix</keyword>
<sequence>MPNPRLLFPPDRRSPTNKRVPSRCFLPPVPRAARVTLQRPNKNYDVSVVFLSSASRILPLAFAICYFVVLGASAVHCRRNKLPRAGLVWLSSPGVPEDRPRI</sequence>
<dbReference type="EMBL" id="JALNTZ010000008">
    <property type="protein sequence ID" value="KAJ3643134.1"/>
    <property type="molecule type" value="Genomic_DNA"/>
</dbReference>
<gene>
    <name evidence="3" type="ORF">Zmor_025862</name>
</gene>
<keyword evidence="2" id="KW-0472">Membrane</keyword>
<dbReference type="Proteomes" id="UP001168821">
    <property type="component" value="Unassembled WGS sequence"/>
</dbReference>
<organism evidence="3 4">
    <name type="scientific">Zophobas morio</name>
    <dbReference type="NCBI Taxonomy" id="2755281"/>
    <lineage>
        <taxon>Eukaryota</taxon>
        <taxon>Metazoa</taxon>
        <taxon>Ecdysozoa</taxon>
        <taxon>Arthropoda</taxon>
        <taxon>Hexapoda</taxon>
        <taxon>Insecta</taxon>
        <taxon>Pterygota</taxon>
        <taxon>Neoptera</taxon>
        <taxon>Endopterygota</taxon>
        <taxon>Coleoptera</taxon>
        <taxon>Polyphaga</taxon>
        <taxon>Cucujiformia</taxon>
        <taxon>Tenebrionidae</taxon>
        <taxon>Zophobas</taxon>
    </lineage>
</organism>
<feature type="region of interest" description="Disordered" evidence="1">
    <location>
        <begin position="1"/>
        <end position="21"/>
    </location>
</feature>
<accession>A0AA38M4Z6</accession>